<dbReference type="EMBL" id="BJWL01000027">
    <property type="protein sequence ID" value="GFZ18389.1"/>
    <property type="molecule type" value="Genomic_DNA"/>
</dbReference>
<dbReference type="PANTHER" id="PTHR31111">
    <property type="entry name" value="BNAA05G37150D PROTEIN-RELATED"/>
    <property type="match status" value="1"/>
</dbReference>
<evidence type="ECO:0000313" key="3">
    <source>
        <dbReference type="Proteomes" id="UP000585474"/>
    </source>
</evidence>
<proteinExistence type="predicted"/>
<dbReference type="PANTHER" id="PTHR31111:SF138">
    <property type="entry name" value="F-BOX ASSOCIATED DOMAIN-CONTAINING PROTEIN"/>
    <property type="match status" value="1"/>
</dbReference>
<feature type="domain" description="F-box associated beta-propeller type 3" evidence="1">
    <location>
        <begin position="29"/>
        <end position="183"/>
    </location>
</feature>
<comment type="caution">
    <text evidence="2">The sequence shown here is derived from an EMBL/GenBank/DDBJ whole genome shotgun (WGS) entry which is preliminary data.</text>
</comment>
<feature type="domain" description="F-box associated beta-propeller type 3" evidence="1">
    <location>
        <begin position="195"/>
        <end position="263"/>
    </location>
</feature>
<dbReference type="AlphaFoldDB" id="A0A7J0H5Q8"/>
<protein>
    <recommendedName>
        <fullName evidence="1">F-box associated beta-propeller type 3 domain-containing protein</fullName>
    </recommendedName>
</protein>
<name>A0A7J0H5Q8_9ERIC</name>
<dbReference type="OrthoDB" id="687122at2759"/>
<dbReference type="NCBIfam" id="TIGR01640">
    <property type="entry name" value="F_box_assoc_1"/>
    <property type="match status" value="1"/>
</dbReference>
<evidence type="ECO:0000313" key="2">
    <source>
        <dbReference type="EMBL" id="GFZ18389.1"/>
    </source>
</evidence>
<accession>A0A7J0H5Q8</accession>
<gene>
    <name evidence="2" type="ORF">Acr_27g0001280</name>
</gene>
<organism evidence="2 3">
    <name type="scientific">Actinidia rufa</name>
    <dbReference type="NCBI Taxonomy" id="165716"/>
    <lineage>
        <taxon>Eukaryota</taxon>
        <taxon>Viridiplantae</taxon>
        <taxon>Streptophyta</taxon>
        <taxon>Embryophyta</taxon>
        <taxon>Tracheophyta</taxon>
        <taxon>Spermatophyta</taxon>
        <taxon>Magnoliopsida</taxon>
        <taxon>eudicotyledons</taxon>
        <taxon>Gunneridae</taxon>
        <taxon>Pentapetalae</taxon>
        <taxon>asterids</taxon>
        <taxon>Ericales</taxon>
        <taxon>Actinidiaceae</taxon>
        <taxon>Actinidia</taxon>
    </lineage>
</organism>
<evidence type="ECO:0000259" key="1">
    <source>
        <dbReference type="Pfam" id="PF08268"/>
    </source>
</evidence>
<dbReference type="InterPro" id="IPR017451">
    <property type="entry name" value="F-box-assoc_interact_dom"/>
</dbReference>
<dbReference type="InterPro" id="IPR013187">
    <property type="entry name" value="F-box-assoc_dom_typ3"/>
</dbReference>
<reference evidence="2 3" key="1">
    <citation type="submission" date="2019-07" db="EMBL/GenBank/DDBJ databases">
        <title>De Novo Assembly of kiwifruit Actinidia rufa.</title>
        <authorList>
            <person name="Sugita-Konishi S."/>
            <person name="Sato K."/>
            <person name="Mori E."/>
            <person name="Abe Y."/>
            <person name="Kisaki G."/>
            <person name="Hamano K."/>
            <person name="Suezawa K."/>
            <person name="Otani M."/>
            <person name="Fukuda T."/>
            <person name="Manabe T."/>
            <person name="Gomi K."/>
            <person name="Tabuchi M."/>
            <person name="Akimitsu K."/>
            <person name="Kataoka I."/>
        </authorList>
    </citation>
    <scope>NUCLEOTIDE SEQUENCE [LARGE SCALE GENOMIC DNA]</scope>
    <source>
        <strain evidence="3">cv. Fuchu</strain>
    </source>
</reference>
<keyword evidence="3" id="KW-1185">Reference proteome</keyword>
<dbReference type="Proteomes" id="UP000585474">
    <property type="component" value="Unassembled WGS sequence"/>
</dbReference>
<sequence length="285" mass="32982">MALPSFYLSTIVPQQTNTCYPRAIGVQGWRHMYANGSAKYSHSDHSVYICNPGRREIIKRPVNLPSFPFHVYYHFGFKSSRNEYKVLNMRVAKISSTERNCLVEYEIFTWALIHGWKYSQIPHMKLGVVFGNQESVCVNDAVHWILPKKVIIMAFDLRDENFRVIPLPHAAIVSGNQKFTFIQEHGGNVDFGRHGNQAWTMESITFPSRWESLACPVPYGTIYTGEILFATMSTKYVPILFYDMKENNFRRVEITSLPDRLPTNAITTRCVKSLYRKHAVFEKKL</sequence>
<dbReference type="Pfam" id="PF08268">
    <property type="entry name" value="FBA_3"/>
    <property type="match status" value="2"/>
</dbReference>